<dbReference type="AlphaFoldDB" id="A0A4Y2J654"/>
<name>A0A4Y2J654_ARAVE</name>
<dbReference type="Proteomes" id="UP000499080">
    <property type="component" value="Unassembled WGS sequence"/>
</dbReference>
<evidence type="ECO:0000313" key="2">
    <source>
        <dbReference type="Proteomes" id="UP000499080"/>
    </source>
</evidence>
<dbReference type="OrthoDB" id="5979489at2759"/>
<dbReference type="GO" id="GO:0005829">
    <property type="term" value="C:cytosol"/>
    <property type="evidence" value="ECO:0007669"/>
    <property type="project" value="TreeGrafter"/>
</dbReference>
<dbReference type="EMBL" id="BGPR01003258">
    <property type="protein sequence ID" value="GBM85733.1"/>
    <property type="molecule type" value="Genomic_DNA"/>
</dbReference>
<dbReference type="GO" id="GO:0009263">
    <property type="term" value="P:deoxyribonucleotide biosynthetic process"/>
    <property type="evidence" value="ECO:0007669"/>
    <property type="project" value="InterPro"/>
</dbReference>
<dbReference type="PANTHER" id="PTHR23409">
    <property type="entry name" value="RIBONUCLEOSIDE-DIPHOSPHATE REDUCTASE SMALL CHAIN"/>
    <property type="match status" value="1"/>
</dbReference>
<dbReference type="GO" id="GO:0004748">
    <property type="term" value="F:ribonucleoside-diphosphate reductase activity, thioredoxin disulfide as acceptor"/>
    <property type="evidence" value="ECO:0007669"/>
    <property type="project" value="TreeGrafter"/>
</dbReference>
<proteinExistence type="predicted"/>
<sequence>MIGGIHSDLFHQERLLLNLVDVKIKLIRSKSEFCLQGAEGHKVVLEKISLLVRKVRVSPGVILGHVKALEKETAKYPINRALCKVYSVPHGSMSMVQDNIFVGQMPKRVVVGCVENDAFHGTFQKSPFEFKHFDMNFIGIYVDGQPIPHNPLEMNFDKNNYIKGYYSLFSGTDKFGQDQRLFISREEYINGNTLFAFKLSPDLCNGDHLNLIKHSNLRLEIKFSKALPQTICMLIYAEFDNVIEINKTRNILYDFGN</sequence>
<keyword evidence="2" id="KW-1185">Reference proteome</keyword>
<evidence type="ECO:0000313" key="1">
    <source>
        <dbReference type="EMBL" id="GBM85733.1"/>
    </source>
</evidence>
<organism evidence="1 2">
    <name type="scientific">Araneus ventricosus</name>
    <name type="common">Orbweaver spider</name>
    <name type="synonym">Epeira ventricosa</name>
    <dbReference type="NCBI Taxonomy" id="182803"/>
    <lineage>
        <taxon>Eukaryota</taxon>
        <taxon>Metazoa</taxon>
        <taxon>Ecdysozoa</taxon>
        <taxon>Arthropoda</taxon>
        <taxon>Chelicerata</taxon>
        <taxon>Arachnida</taxon>
        <taxon>Araneae</taxon>
        <taxon>Araneomorphae</taxon>
        <taxon>Entelegynae</taxon>
        <taxon>Araneoidea</taxon>
        <taxon>Araneidae</taxon>
        <taxon>Araneus</taxon>
    </lineage>
</organism>
<accession>A0A4Y2J654</accession>
<reference evidence="1 2" key="1">
    <citation type="journal article" date="2019" name="Sci. Rep.">
        <title>Orb-weaving spider Araneus ventricosus genome elucidates the spidroin gene catalogue.</title>
        <authorList>
            <person name="Kono N."/>
            <person name="Nakamura H."/>
            <person name="Ohtoshi R."/>
            <person name="Moran D.A.P."/>
            <person name="Shinohara A."/>
            <person name="Yoshida Y."/>
            <person name="Fujiwara M."/>
            <person name="Mori M."/>
            <person name="Tomita M."/>
            <person name="Arakawa K."/>
        </authorList>
    </citation>
    <scope>NUCLEOTIDE SEQUENCE [LARGE SCALE GENOMIC DNA]</scope>
</reference>
<dbReference type="InterPro" id="IPR000358">
    <property type="entry name" value="RNR_small_fam"/>
</dbReference>
<protein>
    <submittedName>
        <fullName evidence="1">Uncharacterized protein F54H12.2</fullName>
    </submittedName>
</protein>
<comment type="caution">
    <text evidence="1">The sequence shown here is derived from an EMBL/GenBank/DDBJ whole genome shotgun (WGS) entry which is preliminary data.</text>
</comment>
<dbReference type="PANTHER" id="PTHR23409:SF21">
    <property type="entry name" value="CAPSID PROTEIN"/>
    <property type="match status" value="1"/>
</dbReference>
<gene>
    <name evidence="1" type="primary">F54H12.2_78</name>
    <name evidence="1" type="ORF">AVEN_163059_1</name>
</gene>